<dbReference type="STRING" id="7168.A0A182NX98"/>
<reference evidence="5" key="2">
    <citation type="submission" date="2020-05" db="UniProtKB">
        <authorList>
            <consortium name="EnsemblMetazoa"/>
        </authorList>
    </citation>
    <scope>IDENTIFICATION</scope>
    <source>
        <strain evidence="5">WRAIR2</strain>
    </source>
</reference>
<proteinExistence type="predicted"/>
<dbReference type="InterPro" id="IPR000262">
    <property type="entry name" value="FMN-dep_DH"/>
</dbReference>
<dbReference type="VEuPathDB" id="VectorBase:ADIR014484"/>
<keyword evidence="2" id="KW-0285">Flavoprotein</keyword>
<evidence type="ECO:0000313" key="5">
    <source>
        <dbReference type="EnsemblMetazoa" id="ADIR014484-PA"/>
    </source>
</evidence>
<protein>
    <recommendedName>
        <fullName evidence="4">FMN-dependent dehydrogenase domain-containing protein</fullName>
    </recommendedName>
</protein>
<dbReference type="Pfam" id="PF01070">
    <property type="entry name" value="FMN_dh"/>
    <property type="match status" value="1"/>
</dbReference>
<dbReference type="GO" id="GO:0016491">
    <property type="term" value="F:oxidoreductase activity"/>
    <property type="evidence" value="ECO:0007669"/>
    <property type="project" value="InterPro"/>
</dbReference>
<comment type="cofactor">
    <cofactor evidence="1">
        <name>FMN</name>
        <dbReference type="ChEBI" id="CHEBI:58210"/>
    </cofactor>
</comment>
<dbReference type="SUPFAM" id="SSF51395">
    <property type="entry name" value="FMN-linked oxidoreductases"/>
    <property type="match status" value="1"/>
</dbReference>
<evidence type="ECO:0000259" key="4">
    <source>
        <dbReference type="Pfam" id="PF01070"/>
    </source>
</evidence>
<keyword evidence="3" id="KW-0288">FMN</keyword>
<evidence type="ECO:0000256" key="3">
    <source>
        <dbReference type="ARBA" id="ARBA00022643"/>
    </source>
</evidence>
<name>A0A182NX98_9DIPT</name>
<organism evidence="5 6">
    <name type="scientific">Anopheles dirus</name>
    <dbReference type="NCBI Taxonomy" id="7168"/>
    <lineage>
        <taxon>Eukaryota</taxon>
        <taxon>Metazoa</taxon>
        <taxon>Ecdysozoa</taxon>
        <taxon>Arthropoda</taxon>
        <taxon>Hexapoda</taxon>
        <taxon>Insecta</taxon>
        <taxon>Pterygota</taxon>
        <taxon>Neoptera</taxon>
        <taxon>Endopterygota</taxon>
        <taxon>Diptera</taxon>
        <taxon>Nematocera</taxon>
        <taxon>Culicoidea</taxon>
        <taxon>Culicidae</taxon>
        <taxon>Anophelinae</taxon>
        <taxon>Anopheles</taxon>
    </lineage>
</organism>
<dbReference type="Proteomes" id="UP000075884">
    <property type="component" value="Unassembled WGS sequence"/>
</dbReference>
<dbReference type="EnsemblMetazoa" id="ADIR014484-RA">
    <property type="protein sequence ID" value="ADIR014484-PA"/>
    <property type="gene ID" value="ADIR014484"/>
</dbReference>
<evidence type="ECO:0000256" key="2">
    <source>
        <dbReference type="ARBA" id="ARBA00022630"/>
    </source>
</evidence>
<dbReference type="InterPro" id="IPR013785">
    <property type="entry name" value="Aldolase_TIM"/>
</dbReference>
<sequence>MDGAQFCLPSAKDDLRDSLPLVIGPLSYTNVTLQRHSSIYFTAAKVAEKFRIPYVHTPISSLSMTDLDENVVGATMIRWLEIFPFVDMRVLRSLVIRADKCGFSAFVLTLTESMKTVSSIFGDHTNAYPITSSDLETMHAECASMTSSRLQSLVEQRTSVVDTIKFLRQLTEHPIIVNTSIKHQDLIFRALEAGVDAVCVVIDEYMPLPKFIEAIHTIKQQSMSNIPLYAGGSSFTEEEVACLIAHGVERVMIDQPIVWGLMIDGFDGVSNVIDIYKHKLDIHKTENEKYEHNCVGSVVFSYR</sequence>
<accession>A0A182NX98</accession>
<evidence type="ECO:0000256" key="1">
    <source>
        <dbReference type="ARBA" id="ARBA00001917"/>
    </source>
</evidence>
<dbReference type="AlphaFoldDB" id="A0A182NX98"/>
<feature type="domain" description="FMN-dependent dehydrogenase" evidence="4">
    <location>
        <begin position="18"/>
        <end position="281"/>
    </location>
</feature>
<dbReference type="PANTHER" id="PTHR10578:SF107">
    <property type="entry name" value="2-HYDROXYACID OXIDASE 1"/>
    <property type="match status" value="1"/>
</dbReference>
<evidence type="ECO:0000313" key="6">
    <source>
        <dbReference type="Proteomes" id="UP000075884"/>
    </source>
</evidence>
<dbReference type="Gene3D" id="3.20.20.70">
    <property type="entry name" value="Aldolase class I"/>
    <property type="match status" value="1"/>
</dbReference>
<keyword evidence="6" id="KW-1185">Reference proteome</keyword>
<dbReference type="PANTHER" id="PTHR10578">
    <property type="entry name" value="S -2-HYDROXY-ACID OXIDASE-RELATED"/>
    <property type="match status" value="1"/>
</dbReference>
<reference evidence="6" key="1">
    <citation type="submission" date="2013-03" db="EMBL/GenBank/DDBJ databases">
        <title>The Genome Sequence of Anopheles dirus WRAIR2.</title>
        <authorList>
            <consortium name="The Broad Institute Genomics Platform"/>
            <person name="Neafsey D.E."/>
            <person name="Walton C."/>
            <person name="Walker B."/>
            <person name="Young S.K."/>
            <person name="Zeng Q."/>
            <person name="Gargeya S."/>
            <person name="Fitzgerald M."/>
            <person name="Haas B."/>
            <person name="Abouelleil A."/>
            <person name="Allen A.W."/>
            <person name="Alvarado L."/>
            <person name="Arachchi H.M."/>
            <person name="Berlin A.M."/>
            <person name="Chapman S.B."/>
            <person name="Gainer-Dewar J."/>
            <person name="Goldberg J."/>
            <person name="Griggs A."/>
            <person name="Gujja S."/>
            <person name="Hansen M."/>
            <person name="Howarth C."/>
            <person name="Imamovic A."/>
            <person name="Ireland A."/>
            <person name="Larimer J."/>
            <person name="McCowan C."/>
            <person name="Murphy C."/>
            <person name="Pearson M."/>
            <person name="Poon T.W."/>
            <person name="Priest M."/>
            <person name="Roberts A."/>
            <person name="Saif S."/>
            <person name="Shea T."/>
            <person name="Sisk P."/>
            <person name="Sykes S."/>
            <person name="Wortman J."/>
            <person name="Nusbaum C."/>
            <person name="Birren B."/>
        </authorList>
    </citation>
    <scope>NUCLEOTIDE SEQUENCE [LARGE SCALE GENOMIC DNA]</scope>
    <source>
        <strain evidence="6">WRAIR2</strain>
    </source>
</reference>